<gene>
    <name evidence="4" type="ORF">g.126289</name>
</gene>
<proteinExistence type="predicted"/>
<comment type="cofactor">
    <cofactor evidence="1">
        <name>a divalent metal cation</name>
        <dbReference type="ChEBI" id="CHEBI:60240"/>
    </cofactor>
</comment>
<dbReference type="GO" id="GO:0046872">
    <property type="term" value="F:metal ion binding"/>
    <property type="evidence" value="ECO:0007669"/>
    <property type="project" value="UniProtKB-KW"/>
</dbReference>
<sequence length="145" mass="16518">MPIPTEEQWMCIANQYNRLWNLSNCLGSIDGKHIRIQKLPNTGSTNFNYKSYRSIVLMACSDADGNFIMIETGFAGRNSDGDIFRASRMGRWLERNGLNMPHPKPLPNDPNDICFPYYFVADEGFPLKKTTDSVEVEKLLSVHLV</sequence>
<accession>A0A2S2QU09</accession>
<evidence type="ECO:0000256" key="2">
    <source>
        <dbReference type="ARBA" id="ARBA00022723"/>
    </source>
</evidence>
<protein>
    <recommendedName>
        <fullName evidence="3">DDE Tnp4 domain-containing protein</fullName>
    </recommendedName>
</protein>
<evidence type="ECO:0000259" key="3">
    <source>
        <dbReference type="Pfam" id="PF13359"/>
    </source>
</evidence>
<evidence type="ECO:0000256" key="1">
    <source>
        <dbReference type="ARBA" id="ARBA00001968"/>
    </source>
</evidence>
<name>A0A2S2QU09_9HEMI</name>
<dbReference type="OrthoDB" id="2570778at2759"/>
<keyword evidence="2" id="KW-0479">Metal-binding</keyword>
<organism evidence="4">
    <name type="scientific">Sipha flava</name>
    <name type="common">yellow sugarcane aphid</name>
    <dbReference type="NCBI Taxonomy" id="143950"/>
    <lineage>
        <taxon>Eukaryota</taxon>
        <taxon>Metazoa</taxon>
        <taxon>Ecdysozoa</taxon>
        <taxon>Arthropoda</taxon>
        <taxon>Hexapoda</taxon>
        <taxon>Insecta</taxon>
        <taxon>Pterygota</taxon>
        <taxon>Neoptera</taxon>
        <taxon>Paraneoptera</taxon>
        <taxon>Hemiptera</taxon>
        <taxon>Sternorrhyncha</taxon>
        <taxon>Aphidomorpha</taxon>
        <taxon>Aphidoidea</taxon>
        <taxon>Aphididae</taxon>
        <taxon>Sipha</taxon>
    </lineage>
</organism>
<dbReference type="InterPro" id="IPR027806">
    <property type="entry name" value="HARBI1_dom"/>
</dbReference>
<reference evidence="4" key="1">
    <citation type="submission" date="2018-04" db="EMBL/GenBank/DDBJ databases">
        <title>Transcriptome assembly of Sipha flava.</title>
        <authorList>
            <person name="Scully E.D."/>
            <person name="Geib S.M."/>
            <person name="Palmer N.A."/>
            <person name="Koch K."/>
            <person name="Bradshaw J."/>
            <person name="Heng-Moss T."/>
            <person name="Sarath G."/>
        </authorList>
    </citation>
    <scope>NUCLEOTIDE SEQUENCE</scope>
</reference>
<evidence type="ECO:0000313" key="4">
    <source>
        <dbReference type="EMBL" id="MBY81153.1"/>
    </source>
</evidence>
<dbReference type="EMBL" id="GGMS01011950">
    <property type="protein sequence ID" value="MBY81153.1"/>
    <property type="molecule type" value="Transcribed_RNA"/>
</dbReference>
<dbReference type="Pfam" id="PF13359">
    <property type="entry name" value="DDE_Tnp_4"/>
    <property type="match status" value="1"/>
</dbReference>
<feature type="domain" description="DDE Tnp4" evidence="3">
    <location>
        <begin position="29"/>
        <end position="129"/>
    </location>
</feature>
<dbReference type="AlphaFoldDB" id="A0A2S2QU09"/>